<name>A0A2R6PF80_ACTCC</name>
<reference evidence="7" key="2">
    <citation type="journal article" date="2018" name="BMC Genomics">
        <title>A manually annotated Actinidia chinensis var. chinensis (kiwifruit) genome highlights the challenges associated with draft genomes and gene prediction in plants.</title>
        <authorList>
            <person name="Pilkington S.M."/>
            <person name="Crowhurst R."/>
            <person name="Hilario E."/>
            <person name="Nardozza S."/>
            <person name="Fraser L."/>
            <person name="Peng Y."/>
            <person name="Gunaseelan K."/>
            <person name="Simpson R."/>
            <person name="Tahir J."/>
            <person name="Deroles S.C."/>
            <person name="Templeton K."/>
            <person name="Luo Z."/>
            <person name="Davy M."/>
            <person name="Cheng C."/>
            <person name="McNeilage M."/>
            <person name="Scaglione D."/>
            <person name="Liu Y."/>
            <person name="Zhang Q."/>
            <person name="Datson P."/>
            <person name="De Silva N."/>
            <person name="Gardiner S.E."/>
            <person name="Bassett H."/>
            <person name="Chagne D."/>
            <person name="McCallum J."/>
            <person name="Dzierzon H."/>
            <person name="Deng C."/>
            <person name="Wang Y.Y."/>
            <person name="Barron L."/>
            <person name="Manako K."/>
            <person name="Bowen J."/>
            <person name="Foster T.M."/>
            <person name="Erridge Z.A."/>
            <person name="Tiffin H."/>
            <person name="Waite C.N."/>
            <person name="Davies K.M."/>
            <person name="Grierson E.P."/>
            <person name="Laing W.A."/>
            <person name="Kirk R."/>
            <person name="Chen X."/>
            <person name="Wood M."/>
            <person name="Montefiori M."/>
            <person name="Brummell D.A."/>
            <person name="Schwinn K.E."/>
            <person name="Catanach A."/>
            <person name="Fullerton C."/>
            <person name="Li D."/>
            <person name="Meiyalaghan S."/>
            <person name="Nieuwenhuizen N."/>
            <person name="Read N."/>
            <person name="Prakash R."/>
            <person name="Hunter D."/>
            <person name="Zhang H."/>
            <person name="McKenzie M."/>
            <person name="Knabel M."/>
            <person name="Harris A."/>
            <person name="Allan A.C."/>
            <person name="Gleave A."/>
            <person name="Chen A."/>
            <person name="Janssen B.J."/>
            <person name="Plunkett B."/>
            <person name="Ampomah-Dwamena C."/>
            <person name="Voogd C."/>
            <person name="Leif D."/>
            <person name="Lafferty D."/>
            <person name="Souleyre E.J.F."/>
            <person name="Varkonyi-Gasic E."/>
            <person name="Gambi F."/>
            <person name="Hanley J."/>
            <person name="Yao J.L."/>
            <person name="Cheung J."/>
            <person name="David K.M."/>
            <person name="Warren B."/>
            <person name="Marsh K."/>
            <person name="Snowden K.C."/>
            <person name="Lin-Wang K."/>
            <person name="Brian L."/>
            <person name="Martinez-Sanchez M."/>
            <person name="Wang M."/>
            <person name="Ileperuma N."/>
            <person name="Macnee N."/>
            <person name="Campin R."/>
            <person name="McAtee P."/>
            <person name="Drummond R.S.M."/>
            <person name="Espley R.V."/>
            <person name="Ireland H.S."/>
            <person name="Wu R."/>
            <person name="Atkinson R.G."/>
            <person name="Karunairetnam S."/>
            <person name="Bulley S."/>
            <person name="Chunkath S."/>
            <person name="Hanley Z."/>
            <person name="Storey R."/>
            <person name="Thrimawithana A.H."/>
            <person name="Thomson S."/>
            <person name="David C."/>
            <person name="Testolin R."/>
            <person name="Huang H."/>
            <person name="Hellens R.P."/>
            <person name="Schaffer R.J."/>
        </authorList>
    </citation>
    <scope>NUCLEOTIDE SEQUENCE [LARGE SCALE GENOMIC DNA]</scope>
    <source>
        <strain evidence="7">cv. Red5</strain>
    </source>
</reference>
<keyword evidence="3" id="KW-0862">Zinc</keyword>
<evidence type="ECO:0000313" key="7">
    <source>
        <dbReference type="Proteomes" id="UP000241394"/>
    </source>
</evidence>
<evidence type="ECO:0000256" key="4">
    <source>
        <dbReference type="RuleBase" id="RU110713"/>
    </source>
</evidence>
<evidence type="ECO:0000256" key="3">
    <source>
        <dbReference type="ARBA" id="ARBA00022833"/>
    </source>
</evidence>
<dbReference type="InParanoid" id="A0A2R6PF80"/>
<feature type="domain" description="Yippee" evidence="5">
    <location>
        <begin position="11"/>
        <end position="113"/>
    </location>
</feature>
<evidence type="ECO:0000259" key="5">
    <source>
        <dbReference type="PROSITE" id="PS51792"/>
    </source>
</evidence>
<keyword evidence="2" id="KW-0479">Metal-binding</keyword>
<dbReference type="Proteomes" id="UP000241394">
    <property type="component" value="Chromosome LG26"/>
</dbReference>
<sequence>MIEFAQTPDVHFFLCRQCRAHIALTQDLVFMDMRMGAYFLRSAVNVHVGDDPMDYRTLGDCTIADAYCHRCKMQLGWMFAGVPEFVQVGVLDFNIIVRVGNVLLYPCKLLYWDGSQILYAYTHQPVEDSSRESFSDG</sequence>
<reference evidence="6 7" key="1">
    <citation type="submission" date="2017-07" db="EMBL/GenBank/DDBJ databases">
        <title>An improved, manually edited Actinidia chinensis var. chinensis (kiwifruit) genome highlights the challenges associated with draft genomes and gene prediction in plants.</title>
        <authorList>
            <person name="Pilkington S."/>
            <person name="Crowhurst R."/>
            <person name="Hilario E."/>
            <person name="Nardozza S."/>
            <person name="Fraser L."/>
            <person name="Peng Y."/>
            <person name="Gunaseelan K."/>
            <person name="Simpson R."/>
            <person name="Tahir J."/>
            <person name="Deroles S."/>
            <person name="Templeton K."/>
            <person name="Luo Z."/>
            <person name="Davy M."/>
            <person name="Cheng C."/>
            <person name="Mcneilage M."/>
            <person name="Scaglione D."/>
            <person name="Liu Y."/>
            <person name="Zhang Q."/>
            <person name="Datson P."/>
            <person name="De Silva N."/>
            <person name="Gardiner S."/>
            <person name="Bassett H."/>
            <person name="Chagne D."/>
            <person name="Mccallum J."/>
            <person name="Dzierzon H."/>
            <person name="Deng C."/>
            <person name="Wang Y.-Y."/>
            <person name="Barron N."/>
            <person name="Manako K."/>
            <person name="Bowen J."/>
            <person name="Foster T."/>
            <person name="Erridge Z."/>
            <person name="Tiffin H."/>
            <person name="Waite C."/>
            <person name="Davies K."/>
            <person name="Grierson E."/>
            <person name="Laing W."/>
            <person name="Kirk R."/>
            <person name="Chen X."/>
            <person name="Wood M."/>
            <person name="Montefiori M."/>
            <person name="Brummell D."/>
            <person name="Schwinn K."/>
            <person name="Catanach A."/>
            <person name="Fullerton C."/>
            <person name="Li D."/>
            <person name="Meiyalaghan S."/>
            <person name="Nieuwenhuizen N."/>
            <person name="Read N."/>
            <person name="Prakash R."/>
            <person name="Hunter D."/>
            <person name="Zhang H."/>
            <person name="Mckenzie M."/>
            <person name="Knabel M."/>
            <person name="Harris A."/>
            <person name="Allan A."/>
            <person name="Chen A."/>
            <person name="Janssen B."/>
            <person name="Plunkett B."/>
            <person name="Dwamena C."/>
            <person name="Voogd C."/>
            <person name="Leif D."/>
            <person name="Lafferty D."/>
            <person name="Souleyre E."/>
            <person name="Varkonyi-Gasic E."/>
            <person name="Gambi F."/>
            <person name="Hanley J."/>
            <person name="Yao J.-L."/>
            <person name="Cheung J."/>
            <person name="David K."/>
            <person name="Warren B."/>
            <person name="Marsh K."/>
            <person name="Snowden K."/>
            <person name="Lin-Wang K."/>
            <person name="Brian L."/>
            <person name="Martinez-Sanchez M."/>
            <person name="Wang M."/>
            <person name="Ileperuma N."/>
            <person name="Macnee N."/>
            <person name="Campin R."/>
            <person name="Mcatee P."/>
            <person name="Drummond R."/>
            <person name="Espley R."/>
            <person name="Ireland H."/>
            <person name="Wu R."/>
            <person name="Atkinson R."/>
            <person name="Karunairetnam S."/>
            <person name="Bulley S."/>
            <person name="Chunkath S."/>
            <person name="Hanley Z."/>
            <person name="Storey R."/>
            <person name="Thrimawithana A."/>
            <person name="Thomson S."/>
            <person name="David C."/>
            <person name="Testolin R."/>
        </authorList>
    </citation>
    <scope>NUCLEOTIDE SEQUENCE [LARGE SCALE GENOMIC DNA]</scope>
    <source>
        <strain evidence="7">cv. Red5</strain>
        <tissue evidence="6">Young leaf</tissue>
    </source>
</reference>
<dbReference type="Pfam" id="PF03226">
    <property type="entry name" value="Yippee-Mis18"/>
    <property type="match status" value="1"/>
</dbReference>
<organism evidence="6 7">
    <name type="scientific">Actinidia chinensis var. chinensis</name>
    <name type="common">Chinese soft-hair kiwi</name>
    <dbReference type="NCBI Taxonomy" id="1590841"/>
    <lineage>
        <taxon>Eukaryota</taxon>
        <taxon>Viridiplantae</taxon>
        <taxon>Streptophyta</taxon>
        <taxon>Embryophyta</taxon>
        <taxon>Tracheophyta</taxon>
        <taxon>Spermatophyta</taxon>
        <taxon>Magnoliopsida</taxon>
        <taxon>eudicotyledons</taxon>
        <taxon>Gunneridae</taxon>
        <taxon>Pentapetalae</taxon>
        <taxon>asterids</taxon>
        <taxon>Ericales</taxon>
        <taxon>Actinidiaceae</taxon>
        <taxon>Actinidia</taxon>
    </lineage>
</organism>
<dbReference type="STRING" id="1590841.A0A2R6PF80"/>
<dbReference type="AlphaFoldDB" id="A0A2R6PF80"/>
<dbReference type="EMBL" id="NKQK01000026">
    <property type="protein sequence ID" value="PSR90047.1"/>
    <property type="molecule type" value="Genomic_DNA"/>
</dbReference>
<evidence type="ECO:0000256" key="1">
    <source>
        <dbReference type="ARBA" id="ARBA00005613"/>
    </source>
</evidence>
<dbReference type="PANTHER" id="PTHR13848">
    <property type="entry name" value="PROTEIN YIPPEE-LIKE CG15309-RELATED"/>
    <property type="match status" value="1"/>
</dbReference>
<dbReference type="PROSITE" id="PS51792">
    <property type="entry name" value="YIPPEE"/>
    <property type="match status" value="1"/>
</dbReference>
<dbReference type="Gramene" id="PSR90047">
    <property type="protein sequence ID" value="PSR90047"/>
    <property type="gene ID" value="CEY00_Acc30244"/>
</dbReference>
<protein>
    <recommendedName>
        <fullName evidence="4">Protein yippee-like</fullName>
    </recommendedName>
</protein>
<dbReference type="InterPro" id="IPR039058">
    <property type="entry name" value="Yippee_fam"/>
</dbReference>
<evidence type="ECO:0000256" key="2">
    <source>
        <dbReference type="ARBA" id="ARBA00022723"/>
    </source>
</evidence>
<comment type="caution">
    <text evidence="6">The sequence shown here is derived from an EMBL/GenBank/DDBJ whole genome shotgun (WGS) entry which is preliminary data.</text>
</comment>
<dbReference type="InterPro" id="IPR034751">
    <property type="entry name" value="Yippee"/>
</dbReference>
<proteinExistence type="inferred from homology"/>
<keyword evidence="7" id="KW-1185">Reference proteome</keyword>
<comment type="similarity">
    <text evidence="1 4">Belongs to the yippee family.</text>
</comment>
<dbReference type="InterPro" id="IPR004910">
    <property type="entry name" value="Yippee/Mis18/Cereblon"/>
</dbReference>
<evidence type="ECO:0000313" key="6">
    <source>
        <dbReference type="EMBL" id="PSR90047.1"/>
    </source>
</evidence>
<dbReference type="GO" id="GO:0046872">
    <property type="term" value="F:metal ion binding"/>
    <property type="evidence" value="ECO:0007669"/>
    <property type="project" value="UniProtKB-KW"/>
</dbReference>
<accession>A0A2R6PF80</accession>
<dbReference type="OrthoDB" id="1744785at2759"/>
<gene>
    <name evidence="6" type="ORF">CEY00_Acc30244</name>
</gene>